<evidence type="ECO:0000256" key="4">
    <source>
        <dbReference type="ARBA" id="ARBA00023040"/>
    </source>
</evidence>
<organism evidence="11 12">
    <name type="scientific">Sinanodonta woodiana</name>
    <name type="common">Chinese pond mussel</name>
    <name type="synonym">Anodonta woodiana</name>
    <dbReference type="NCBI Taxonomy" id="1069815"/>
    <lineage>
        <taxon>Eukaryota</taxon>
        <taxon>Metazoa</taxon>
        <taxon>Spiralia</taxon>
        <taxon>Lophotrochozoa</taxon>
        <taxon>Mollusca</taxon>
        <taxon>Bivalvia</taxon>
        <taxon>Autobranchia</taxon>
        <taxon>Heteroconchia</taxon>
        <taxon>Palaeoheterodonta</taxon>
        <taxon>Unionida</taxon>
        <taxon>Unionoidea</taxon>
        <taxon>Unionidae</taxon>
        <taxon>Unioninae</taxon>
        <taxon>Sinanodonta</taxon>
    </lineage>
</organism>
<evidence type="ECO:0000313" key="12">
    <source>
        <dbReference type="Proteomes" id="UP001634394"/>
    </source>
</evidence>
<feature type="domain" description="G-protein coupled receptors family 1 profile" evidence="10">
    <location>
        <begin position="43"/>
        <end position="451"/>
    </location>
</feature>
<evidence type="ECO:0000313" key="11">
    <source>
        <dbReference type="EMBL" id="KAL3832081.1"/>
    </source>
</evidence>
<dbReference type="SUPFAM" id="SSF81321">
    <property type="entry name" value="Family A G protein-coupled receptor-like"/>
    <property type="match status" value="1"/>
</dbReference>
<evidence type="ECO:0000256" key="7">
    <source>
        <dbReference type="ARBA" id="ARBA00023224"/>
    </source>
</evidence>
<feature type="transmembrane region" description="Helical" evidence="9">
    <location>
        <begin position="392"/>
        <end position="413"/>
    </location>
</feature>
<feature type="transmembrane region" description="Helical" evidence="9">
    <location>
        <begin position="62"/>
        <end position="82"/>
    </location>
</feature>
<keyword evidence="7 8" id="KW-0807">Transducer</keyword>
<proteinExistence type="inferred from homology"/>
<feature type="transmembrane region" description="Helical" evidence="9">
    <location>
        <begin position="25"/>
        <end position="50"/>
    </location>
</feature>
<evidence type="ECO:0000256" key="9">
    <source>
        <dbReference type="SAM" id="Phobius"/>
    </source>
</evidence>
<dbReference type="PROSITE" id="PS00237">
    <property type="entry name" value="G_PROTEIN_RECEP_F1_1"/>
    <property type="match status" value="1"/>
</dbReference>
<dbReference type="GO" id="GO:0016020">
    <property type="term" value="C:membrane"/>
    <property type="evidence" value="ECO:0007669"/>
    <property type="project" value="UniProtKB-SubCell"/>
</dbReference>
<feature type="transmembrane region" description="Helical" evidence="9">
    <location>
        <begin position="433"/>
        <end position="454"/>
    </location>
</feature>
<dbReference type="PRINTS" id="PR00237">
    <property type="entry name" value="GPCRRHODOPSN"/>
</dbReference>
<dbReference type="InterPro" id="IPR017452">
    <property type="entry name" value="GPCR_Rhodpsn_7TM"/>
</dbReference>
<dbReference type="PANTHER" id="PTHR24243">
    <property type="entry name" value="G-PROTEIN COUPLED RECEPTOR"/>
    <property type="match status" value="1"/>
</dbReference>
<accession>A0ABD3T633</accession>
<evidence type="ECO:0000256" key="2">
    <source>
        <dbReference type="ARBA" id="ARBA00022692"/>
    </source>
</evidence>
<feature type="transmembrane region" description="Helical" evidence="9">
    <location>
        <begin position="94"/>
        <end position="119"/>
    </location>
</feature>
<dbReference type="GO" id="GO:0004930">
    <property type="term" value="F:G protein-coupled receptor activity"/>
    <property type="evidence" value="ECO:0007669"/>
    <property type="project" value="UniProtKB-KW"/>
</dbReference>
<reference evidence="11 12" key="1">
    <citation type="submission" date="2024-11" db="EMBL/GenBank/DDBJ databases">
        <title>Chromosome-level genome assembly of the freshwater bivalve Anodonta woodiana.</title>
        <authorList>
            <person name="Chen X."/>
        </authorList>
    </citation>
    <scope>NUCLEOTIDE SEQUENCE [LARGE SCALE GENOMIC DNA]</scope>
    <source>
        <strain evidence="11">MN2024</strain>
        <tissue evidence="11">Gills</tissue>
    </source>
</reference>
<gene>
    <name evidence="11" type="ORF">ACJMK2_023759</name>
</gene>
<dbReference type="InterPro" id="IPR000276">
    <property type="entry name" value="GPCR_Rhodpsn"/>
</dbReference>
<dbReference type="PANTHER" id="PTHR24243:SF208">
    <property type="entry name" value="PYROKININ-1 RECEPTOR"/>
    <property type="match status" value="1"/>
</dbReference>
<keyword evidence="3 9" id="KW-1133">Transmembrane helix</keyword>
<dbReference type="AlphaFoldDB" id="A0ABD3T633"/>
<dbReference type="CDD" id="cd00637">
    <property type="entry name" value="7tm_classA_rhodopsin-like"/>
    <property type="match status" value="1"/>
</dbReference>
<keyword evidence="5 9" id="KW-0472">Membrane</keyword>
<keyword evidence="12" id="KW-1185">Reference proteome</keyword>
<keyword evidence="4 8" id="KW-0297">G-protein coupled receptor</keyword>
<evidence type="ECO:0000256" key="8">
    <source>
        <dbReference type="RuleBase" id="RU000688"/>
    </source>
</evidence>
<sequence>MEETGHNIEQKNKTLQEINDENAKLLLPVLVLYVSIMCVGIIGNAIVIVIYACRFQLSPRKIFILTLALLDFILCSVGLPYHVLDLLEPYMYRYLVFCKMSSTIILFVHVSSLSLLISIGVDRYLKVCRPFQKQITTRVAKYICGILIFASLLISFPLYELYGYNTVKTGYGNITGVECFFSDEYRDNTFTLVYHAILLSILVAATVVLFVLYALICRKLYFSRRRLSLNKKTMNVQIYSGENIMEECMLSSVPSKSQDRKAATNFEGKNTWSKFPIKETMKCPAVETGGSGCDLQENDQVCIDSKSESTKLDSITDEEREAKEEKRTDYFMQVLNCKERCCGDRSRGYGFRLIYWVLHCKNRVNKMQHSESERRKAIMRALSDKHTMKTTYTMLTITALLILSYIPTFYMIIQDLIDEEFWDRPSNDELVLYNILLRSYLINSMMNPVVYGFMDEKFRQECFKMLWPCCRWR</sequence>
<evidence type="ECO:0000256" key="1">
    <source>
        <dbReference type="ARBA" id="ARBA00004141"/>
    </source>
</evidence>
<keyword evidence="6 8" id="KW-0675">Receptor</keyword>
<feature type="transmembrane region" description="Helical" evidence="9">
    <location>
        <begin position="139"/>
        <end position="159"/>
    </location>
</feature>
<comment type="similarity">
    <text evidence="8">Belongs to the G-protein coupled receptor 1 family.</text>
</comment>
<evidence type="ECO:0000256" key="3">
    <source>
        <dbReference type="ARBA" id="ARBA00022989"/>
    </source>
</evidence>
<keyword evidence="2 8" id="KW-0812">Transmembrane</keyword>
<dbReference type="Proteomes" id="UP001634394">
    <property type="component" value="Unassembled WGS sequence"/>
</dbReference>
<dbReference type="Pfam" id="PF00001">
    <property type="entry name" value="7tm_1"/>
    <property type="match status" value="1"/>
</dbReference>
<evidence type="ECO:0000259" key="10">
    <source>
        <dbReference type="PROSITE" id="PS50262"/>
    </source>
</evidence>
<name>A0ABD3T633_SINWO</name>
<evidence type="ECO:0000256" key="6">
    <source>
        <dbReference type="ARBA" id="ARBA00023170"/>
    </source>
</evidence>
<dbReference type="Gene3D" id="1.20.1070.10">
    <property type="entry name" value="Rhodopsin 7-helix transmembrane proteins"/>
    <property type="match status" value="2"/>
</dbReference>
<dbReference type="EMBL" id="JBJQND010000019">
    <property type="protein sequence ID" value="KAL3832081.1"/>
    <property type="molecule type" value="Genomic_DNA"/>
</dbReference>
<evidence type="ECO:0000256" key="5">
    <source>
        <dbReference type="ARBA" id="ARBA00023136"/>
    </source>
</evidence>
<feature type="transmembrane region" description="Helical" evidence="9">
    <location>
        <begin position="192"/>
        <end position="216"/>
    </location>
</feature>
<dbReference type="PROSITE" id="PS50262">
    <property type="entry name" value="G_PROTEIN_RECEP_F1_2"/>
    <property type="match status" value="1"/>
</dbReference>
<protein>
    <recommendedName>
        <fullName evidence="10">G-protein coupled receptors family 1 profile domain-containing protein</fullName>
    </recommendedName>
</protein>
<comment type="caution">
    <text evidence="11">The sequence shown here is derived from an EMBL/GenBank/DDBJ whole genome shotgun (WGS) entry which is preliminary data.</text>
</comment>
<comment type="subcellular location">
    <subcellularLocation>
        <location evidence="1">Membrane</location>
        <topology evidence="1">Multi-pass membrane protein</topology>
    </subcellularLocation>
</comment>